<dbReference type="Pfam" id="PF02810">
    <property type="entry name" value="SEC-C"/>
    <property type="match status" value="1"/>
</dbReference>
<reference evidence="2" key="1">
    <citation type="submission" date="2018-05" db="EMBL/GenBank/DDBJ databases">
        <authorList>
            <person name="Lanie J.A."/>
            <person name="Ng W.-L."/>
            <person name="Kazmierczak K.M."/>
            <person name="Andrzejewski T.M."/>
            <person name="Davidsen T.M."/>
            <person name="Wayne K.J."/>
            <person name="Tettelin H."/>
            <person name="Glass J.I."/>
            <person name="Rusch D."/>
            <person name="Podicherti R."/>
            <person name="Tsui H.-C.T."/>
            <person name="Winkler M.E."/>
        </authorList>
    </citation>
    <scope>NUCLEOTIDE SEQUENCE</scope>
</reference>
<organism evidence="2">
    <name type="scientific">marine metagenome</name>
    <dbReference type="NCBI Taxonomy" id="408172"/>
    <lineage>
        <taxon>unclassified sequences</taxon>
        <taxon>metagenomes</taxon>
        <taxon>ecological metagenomes</taxon>
    </lineage>
</organism>
<evidence type="ECO:0000256" key="1">
    <source>
        <dbReference type="SAM" id="MobiDB-lite"/>
    </source>
</evidence>
<dbReference type="InterPro" id="IPR004027">
    <property type="entry name" value="SEC_C_motif"/>
</dbReference>
<gene>
    <name evidence="2" type="ORF">METZ01_LOCUS360479</name>
</gene>
<dbReference type="EMBL" id="UINC01128088">
    <property type="protein sequence ID" value="SVD07625.1"/>
    <property type="molecule type" value="Genomic_DNA"/>
</dbReference>
<sequence length="156" mass="17030">APPPVEDEDEVEAEKTAESGESLQEVGEEVVEEELDLAELQGMLPPGVDMQQVEQMLSSPRGALLGDFGAFCQERGVEPEMGDAQMSDEMQELQEEWLQTPRDSLEGKKPAEMLEGGRLFPGKMETFRREAPKVGRNDPCPCGGGKKFKKCCGKGG</sequence>
<accession>A0A382SDV1</accession>
<dbReference type="PANTHER" id="PTHR33747:SF1">
    <property type="entry name" value="ADENYLATE CYCLASE-ASSOCIATED CAP C-TERMINAL DOMAIN-CONTAINING PROTEIN"/>
    <property type="match status" value="1"/>
</dbReference>
<protein>
    <submittedName>
        <fullName evidence="2">Uncharacterized protein</fullName>
    </submittedName>
</protein>
<proteinExistence type="predicted"/>
<evidence type="ECO:0000313" key="2">
    <source>
        <dbReference type="EMBL" id="SVD07625.1"/>
    </source>
</evidence>
<dbReference type="Gene3D" id="3.10.450.50">
    <property type="match status" value="1"/>
</dbReference>
<dbReference type="SUPFAM" id="SSF103642">
    <property type="entry name" value="Sec-C motif"/>
    <property type="match status" value="1"/>
</dbReference>
<feature type="non-terminal residue" evidence="2">
    <location>
        <position position="1"/>
    </location>
</feature>
<name>A0A382SDV1_9ZZZZ</name>
<dbReference type="AlphaFoldDB" id="A0A382SDV1"/>
<feature type="region of interest" description="Disordered" evidence="1">
    <location>
        <begin position="1"/>
        <end position="29"/>
    </location>
</feature>
<feature type="compositionally biased region" description="Acidic residues" evidence="1">
    <location>
        <begin position="1"/>
        <end position="12"/>
    </location>
</feature>
<dbReference type="PANTHER" id="PTHR33747">
    <property type="entry name" value="UPF0225 PROTEIN SCO1677"/>
    <property type="match status" value="1"/>
</dbReference>